<sequence>MKELLEEIINGWSSATREKFTNHPIAQKIRIEFPNKIRDYISETHPSFIVKSSAGAGNWANVAWLSILNPEITTTTQDGIYPVYLFKADGSGIYLSLILGTTNPAKSLGKKEANKQADNISQYIRESIDGLKNWGDSSIDLAATTALGKSYETSNIVAKYYPSELMPDEEILKKDLMDLLVFYEQVPALWMKIKRDEASDINFSIQLTTQVDNIPLPKPFILLSGISGTGKTRFVKQQAISSRQDASNYQLVPVRPDWHEPSDLLGYISRLGDKGAEYIVTDFLRFIVAAWKDVIESIEVHEISYKDDCVPYWLCLDEMNLAPVEQYFADYLSVIETRYWENGKYSCDPLLNASIFTQVADVSKLRNSLNLEGDENDDLWDYFFKNGISIPPNLIVAGTVNMDETTHGFSRKVIDRAFTLDFGEFFPNDYQHYFEPKTQAKVLSFPVLSQVDPDLMTKVESDKDAQKSIQFLESINAELKGTPFELAYRALNELLIAVVCFEPKDEVSLQAVWDDFLMTKVLPRIEGDGEKLQDDGEHNLFNKLESVLAFQLSQIWESEARPDLLRENINGDVLTIPCRSKKKINWMKNRLSDNGFTSFWP</sequence>
<gene>
    <name evidence="2" type="ORF">AU255_00985</name>
</gene>
<evidence type="ECO:0000313" key="2">
    <source>
        <dbReference type="EMBL" id="OQK16513.1"/>
    </source>
</evidence>
<feature type="domain" description="Type IV methyl-directed restriction enzyme EcoKMcrB subunit DNA-binding" evidence="1">
    <location>
        <begin position="8"/>
        <end position="186"/>
    </location>
</feature>
<name>A0A1V8M532_9GAMM</name>
<dbReference type="Gene3D" id="3.30.920.90">
    <property type="match status" value="1"/>
</dbReference>
<evidence type="ECO:0000313" key="3">
    <source>
        <dbReference type="Proteomes" id="UP000191980"/>
    </source>
</evidence>
<dbReference type="EMBL" id="LPUF01000001">
    <property type="protein sequence ID" value="OQK16513.1"/>
    <property type="molecule type" value="Genomic_DNA"/>
</dbReference>
<dbReference type="SUPFAM" id="SSF52540">
    <property type="entry name" value="P-loop containing nucleoside triphosphate hydrolases"/>
    <property type="match status" value="1"/>
</dbReference>
<keyword evidence="3" id="KW-1185">Reference proteome</keyword>
<proteinExistence type="predicted"/>
<evidence type="ECO:0000259" key="1">
    <source>
        <dbReference type="Pfam" id="PF12102"/>
    </source>
</evidence>
<dbReference type="STRING" id="1420851.AU255_00985"/>
<dbReference type="AlphaFoldDB" id="A0A1V8M532"/>
<dbReference type="InterPro" id="IPR021961">
    <property type="entry name" value="McrB_DNA-bd"/>
</dbReference>
<organism evidence="2 3">
    <name type="scientific">Methyloprofundus sedimenti</name>
    <dbReference type="NCBI Taxonomy" id="1420851"/>
    <lineage>
        <taxon>Bacteria</taxon>
        <taxon>Pseudomonadati</taxon>
        <taxon>Pseudomonadota</taxon>
        <taxon>Gammaproteobacteria</taxon>
        <taxon>Methylococcales</taxon>
        <taxon>Methylococcaceae</taxon>
        <taxon>Methyloprofundus</taxon>
    </lineage>
</organism>
<dbReference type="Proteomes" id="UP000191980">
    <property type="component" value="Unassembled WGS sequence"/>
</dbReference>
<dbReference type="Pfam" id="PF12102">
    <property type="entry name" value="MrcB_N"/>
    <property type="match status" value="1"/>
</dbReference>
<protein>
    <recommendedName>
        <fullName evidence="1">Type IV methyl-directed restriction enzyme EcoKMcrB subunit DNA-binding domain-containing protein</fullName>
    </recommendedName>
</protein>
<comment type="caution">
    <text evidence="2">The sequence shown here is derived from an EMBL/GenBank/DDBJ whole genome shotgun (WGS) entry which is preliminary data.</text>
</comment>
<dbReference type="RefSeq" id="WP_080521143.1">
    <property type="nucleotide sequence ID" value="NZ_LPUF01000001.1"/>
</dbReference>
<dbReference type="OrthoDB" id="9781481at2"/>
<reference evidence="2 3" key="1">
    <citation type="submission" date="2015-12" db="EMBL/GenBank/DDBJ databases">
        <authorList>
            <person name="Shamseldin A."/>
            <person name="Moawad H."/>
            <person name="Abd El-Rahim W.M."/>
            <person name="Sadowsky M.J."/>
        </authorList>
    </citation>
    <scope>NUCLEOTIDE SEQUENCE [LARGE SCALE GENOMIC DNA]</scope>
    <source>
        <strain evidence="2 3">WF1</strain>
    </source>
</reference>
<dbReference type="InterPro" id="IPR027417">
    <property type="entry name" value="P-loop_NTPase"/>
</dbReference>
<accession>A0A1V8M532</accession>
<dbReference type="Gene3D" id="3.40.50.300">
    <property type="entry name" value="P-loop containing nucleotide triphosphate hydrolases"/>
    <property type="match status" value="1"/>
</dbReference>